<name>A0A445EXI6_ARAHY</name>
<evidence type="ECO:0000313" key="2">
    <source>
        <dbReference type="Proteomes" id="UP000289738"/>
    </source>
</evidence>
<dbReference type="AlphaFoldDB" id="A0A445EXI6"/>
<organism evidence="1 2">
    <name type="scientific">Arachis hypogaea</name>
    <name type="common">Peanut</name>
    <dbReference type="NCBI Taxonomy" id="3818"/>
    <lineage>
        <taxon>Eukaryota</taxon>
        <taxon>Viridiplantae</taxon>
        <taxon>Streptophyta</taxon>
        <taxon>Embryophyta</taxon>
        <taxon>Tracheophyta</taxon>
        <taxon>Spermatophyta</taxon>
        <taxon>Magnoliopsida</taxon>
        <taxon>eudicotyledons</taxon>
        <taxon>Gunneridae</taxon>
        <taxon>Pentapetalae</taxon>
        <taxon>rosids</taxon>
        <taxon>fabids</taxon>
        <taxon>Fabales</taxon>
        <taxon>Fabaceae</taxon>
        <taxon>Papilionoideae</taxon>
        <taxon>50 kb inversion clade</taxon>
        <taxon>dalbergioids sensu lato</taxon>
        <taxon>Dalbergieae</taxon>
        <taxon>Pterocarpus clade</taxon>
        <taxon>Arachis</taxon>
    </lineage>
</organism>
<comment type="caution">
    <text evidence="1">The sequence shown here is derived from an EMBL/GenBank/DDBJ whole genome shotgun (WGS) entry which is preliminary data.</text>
</comment>
<evidence type="ECO:0000313" key="1">
    <source>
        <dbReference type="EMBL" id="RYR80112.1"/>
    </source>
</evidence>
<keyword evidence="2" id="KW-1185">Reference proteome</keyword>
<reference evidence="1 2" key="1">
    <citation type="submission" date="2019-01" db="EMBL/GenBank/DDBJ databases">
        <title>Sequencing of cultivated peanut Arachis hypogaea provides insights into genome evolution and oil improvement.</title>
        <authorList>
            <person name="Chen X."/>
        </authorList>
    </citation>
    <scope>NUCLEOTIDE SEQUENCE [LARGE SCALE GENOMIC DNA]</scope>
    <source>
        <strain evidence="2">cv. Fuhuasheng</strain>
        <tissue evidence="1">Leaves</tissue>
    </source>
</reference>
<dbReference type="EMBL" id="SDMP01000001">
    <property type="protein sequence ID" value="RYR80112.1"/>
    <property type="molecule type" value="Genomic_DNA"/>
</dbReference>
<sequence length="59" mass="6537">MSLLDRISAQKLEETDPWKPLQDQFQSVFVSSVKKKACDIGHNNPYGELEAAYVAGIIG</sequence>
<accession>A0A445EXI6</accession>
<protein>
    <submittedName>
        <fullName evidence="1">Uncharacterized protein</fullName>
    </submittedName>
</protein>
<dbReference type="Proteomes" id="UP000289738">
    <property type="component" value="Chromosome A01"/>
</dbReference>
<gene>
    <name evidence="1" type="ORF">Ahy_A01g004890</name>
</gene>
<proteinExistence type="predicted"/>